<dbReference type="InterPro" id="IPR036188">
    <property type="entry name" value="FAD/NAD-bd_sf"/>
</dbReference>
<evidence type="ECO:0000313" key="7">
    <source>
        <dbReference type="EMBL" id="KAK9905631.1"/>
    </source>
</evidence>
<keyword evidence="3" id="KW-0408">Iron</keyword>
<dbReference type="PROSITE" id="PS51296">
    <property type="entry name" value="RIESKE"/>
    <property type="match status" value="1"/>
</dbReference>
<sequence length="530" mass="57543">MNGSGGQNPAGLARTVWQQDKQTYRFPSLQENVSADVVVIGAGISGLSIAYNLSKAGKKVVVLEGRSCGSGQTGRSTAHLMMWNDDYYHKLEEQFNTATSAQVAKSYKAAINFVKETAAAEGIDCNFKTVDGYLFPASASQDDLDTIDKELAAAVRAGLTDVRKVDLGGKSVAGGIREALMFPGCADFQPLQYINGLADAIVEKYGGKIFEHSQVLKTTGKKVTTMEGFTVEAPNVVMATHTPIHRNFTVISRQNPFRSYALGLKIPKEGFKEGQYWNTAMPHHNVRHEEHPEGNILVVGGEDHHTGLKPQEYEDNYTKLEEWARSRWTQAGEVVFKWSGQVVQPIDMLHLIGQDPLNDVQLGATYYISTGDSGQGMTSGTLAGMIVADQILGRQNPFSEVYSPSRLPPVTGDSLGDLATYGKTVAQGLTENLNPLYLQDIEKMKPCSGAVVQKGLEKVAVYVDENSNKHAFRAACPHLGCLVQWNPNEGTFDCPCHGSHFDNRGNVINGPARSNLEPVELGTFGVKSAA</sequence>
<dbReference type="InterPro" id="IPR036922">
    <property type="entry name" value="Rieske_2Fe-2S_sf"/>
</dbReference>
<dbReference type="InterPro" id="IPR006076">
    <property type="entry name" value="FAD-dep_OxRdtase"/>
</dbReference>
<dbReference type="SUPFAM" id="SSF50022">
    <property type="entry name" value="ISP domain"/>
    <property type="match status" value="1"/>
</dbReference>
<evidence type="ECO:0000256" key="1">
    <source>
        <dbReference type="ARBA" id="ARBA00022714"/>
    </source>
</evidence>
<accession>A0ABR2YHT2</accession>
<evidence type="ECO:0000259" key="6">
    <source>
        <dbReference type="PROSITE" id="PS51296"/>
    </source>
</evidence>
<evidence type="ECO:0000256" key="3">
    <source>
        <dbReference type="ARBA" id="ARBA00023004"/>
    </source>
</evidence>
<keyword evidence="2" id="KW-0479">Metal-binding</keyword>
<reference evidence="7 8" key="1">
    <citation type="journal article" date="2024" name="Nat. Commun.">
        <title>Phylogenomics reveals the evolutionary origins of lichenization in chlorophyte algae.</title>
        <authorList>
            <person name="Puginier C."/>
            <person name="Libourel C."/>
            <person name="Otte J."/>
            <person name="Skaloud P."/>
            <person name="Haon M."/>
            <person name="Grisel S."/>
            <person name="Petersen M."/>
            <person name="Berrin J.G."/>
            <person name="Delaux P.M."/>
            <person name="Dal Grande F."/>
            <person name="Keller J."/>
        </authorList>
    </citation>
    <scope>NUCLEOTIDE SEQUENCE [LARGE SCALE GENOMIC DNA]</scope>
    <source>
        <strain evidence="7 8">SAG 216-7</strain>
    </source>
</reference>
<dbReference type="SUPFAM" id="SSF51971">
    <property type="entry name" value="Nucleotide-binding domain"/>
    <property type="match status" value="1"/>
</dbReference>
<dbReference type="PANTHER" id="PTHR13847">
    <property type="entry name" value="SARCOSINE DEHYDROGENASE-RELATED"/>
    <property type="match status" value="1"/>
</dbReference>
<dbReference type="Proteomes" id="UP001491310">
    <property type="component" value="Unassembled WGS sequence"/>
</dbReference>
<evidence type="ECO:0000256" key="4">
    <source>
        <dbReference type="ARBA" id="ARBA00023014"/>
    </source>
</evidence>
<dbReference type="Gene3D" id="2.102.10.10">
    <property type="entry name" value="Rieske [2Fe-2S] iron-sulphur domain"/>
    <property type="match status" value="1"/>
</dbReference>
<keyword evidence="8" id="KW-1185">Reference proteome</keyword>
<keyword evidence="4" id="KW-0411">Iron-sulfur</keyword>
<dbReference type="Pfam" id="PF00355">
    <property type="entry name" value="Rieske"/>
    <property type="match status" value="1"/>
</dbReference>
<evidence type="ECO:0000256" key="5">
    <source>
        <dbReference type="ARBA" id="ARBA00023157"/>
    </source>
</evidence>
<dbReference type="PANTHER" id="PTHR13847:SF281">
    <property type="entry name" value="FAD DEPENDENT OXIDOREDUCTASE DOMAIN-CONTAINING PROTEIN"/>
    <property type="match status" value="1"/>
</dbReference>
<feature type="domain" description="Rieske" evidence="6">
    <location>
        <begin position="436"/>
        <end position="530"/>
    </location>
</feature>
<comment type="caution">
    <text evidence="7">The sequence shown here is derived from an EMBL/GenBank/DDBJ whole genome shotgun (WGS) entry which is preliminary data.</text>
</comment>
<dbReference type="InterPro" id="IPR005805">
    <property type="entry name" value="Rieske_Fe-S_prot_C"/>
</dbReference>
<dbReference type="EMBL" id="JALJOT010000011">
    <property type="protein sequence ID" value="KAK9905631.1"/>
    <property type="molecule type" value="Genomic_DNA"/>
</dbReference>
<organism evidence="7 8">
    <name type="scientific">Coccomyxa subellipsoidea</name>
    <dbReference type="NCBI Taxonomy" id="248742"/>
    <lineage>
        <taxon>Eukaryota</taxon>
        <taxon>Viridiplantae</taxon>
        <taxon>Chlorophyta</taxon>
        <taxon>core chlorophytes</taxon>
        <taxon>Trebouxiophyceae</taxon>
        <taxon>Trebouxiophyceae incertae sedis</taxon>
        <taxon>Coccomyxaceae</taxon>
        <taxon>Coccomyxa</taxon>
    </lineage>
</organism>
<dbReference type="PRINTS" id="PR00162">
    <property type="entry name" value="RIESKE"/>
</dbReference>
<dbReference type="Gene3D" id="3.30.9.10">
    <property type="entry name" value="D-Amino Acid Oxidase, subunit A, domain 2"/>
    <property type="match status" value="1"/>
</dbReference>
<protein>
    <recommendedName>
        <fullName evidence="6">Rieske domain-containing protein</fullName>
    </recommendedName>
</protein>
<evidence type="ECO:0000313" key="8">
    <source>
        <dbReference type="Proteomes" id="UP001491310"/>
    </source>
</evidence>
<keyword evidence="5" id="KW-1015">Disulfide bond</keyword>
<name>A0ABR2YHT2_9CHLO</name>
<dbReference type="Pfam" id="PF01266">
    <property type="entry name" value="DAO"/>
    <property type="match status" value="1"/>
</dbReference>
<evidence type="ECO:0000256" key="2">
    <source>
        <dbReference type="ARBA" id="ARBA00022723"/>
    </source>
</evidence>
<dbReference type="InterPro" id="IPR017941">
    <property type="entry name" value="Rieske_2Fe-2S"/>
</dbReference>
<dbReference type="Gene3D" id="3.50.50.60">
    <property type="entry name" value="FAD/NAD(P)-binding domain"/>
    <property type="match status" value="1"/>
</dbReference>
<keyword evidence="1" id="KW-0001">2Fe-2S</keyword>
<proteinExistence type="predicted"/>
<gene>
    <name evidence="7" type="ORF">WJX75_003551</name>
</gene>